<feature type="compositionally biased region" description="Low complexity" evidence="1">
    <location>
        <begin position="1"/>
        <end position="13"/>
    </location>
</feature>
<organism evidence="2 3">
    <name type="scientific">Lasallia pustulata</name>
    <dbReference type="NCBI Taxonomy" id="136370"/>
    <lineage>
        <taxon>Eukaryota</taxon>
        <taxon>Fungi</taxon>
        <taxon>Dikarya</taxon>
        <taxon>Ascomycota</taxon>
        <taxon>Pezizomycotina</taxon>
        <taxon>Lecanoromycetes</taxon>
        <taxon>OSLEUM clade</taxon>
        <taxon>Umbilicariomycetidae</taxon>
        <taxon>Umbilicariales</taxon>
        <taxon>Umbilicariaceae</taxon>
        <taxon>Lasallia</taxon>
    </lineage>
</organism>
<evidence type="ECO:0000256" key="1">
    <source>
        <dbReference type="SAM" id="MobiDB-lite"/>
    </source>
</evidence>
<dbReference type="Proteomes" id="UP000324767">
    <property type="component" value="Unassembled WGS sequence"/>
</dbReference>
<evidence type="ECO:0000313" key="3">
    <source>
        <dbReference type="Proteomes" id="UP000324767"/>
    </source>
</evidence>
<evidence type="ECO:0000313" key="2">
    <source>
        <dbReference type="EMBL" id="KAA6408222.1"/>
    </source>
</evidence>
<feature type="region of interest" description="Disordered" evidence="1">
    <location>
        <begin position="1"/>
        <end position="37"/>
    </location>
</feature>
<sequence length="112" mass="12664">MGHLLARLKSSSSLRHKNLEPSIATPSDQQPREAKNAKYRTVTYSNVLATKGSFMDESVLGITDASKNFAEPYSIQSRRFLRTRYLAMTCSSELAERYKIKMRPGSFKISVD</sequence>
<proteinExistence type="predicted"/>
<name>A0A5M8PHX3_9LECA</name>
<comment type="caution">
    <text evidence="2">The sequence shown here is derived from an EMBL/GenBank/DDBJ whole genome shotgun (WGS) entry which is preliminary data.</text>
</comment>
<dbReference type="OrthoDB" id="4940554at2759"/>
<gene>
    <name evidence="2" type="ORF">FRX48_07964</name>
</gene>
<dbReference type="AlphaFoldDB" id="A0A5M8PHX3"/>
<dbReference type="EMBL" id="VXIT01000014">
    <property type="protein sequence ID" value="KAA6408222.1"/>
    <property type="molecule type" value="Genomic_DNA"/>
</dbReference>
<reference evidence="2 3" key="1">
    <citation type="submission" date="2019-09" db="EMBL/GenBank/DDBJ databases">
        <title>The hologenome of the rock-dwelling lichen Lasallia pustulata.</title>
        <authorList>
            <person name="Greshake Tzovaras B."/>
            <person name="Segers F."/>
            <person name="Bicker A."/>
            <person name="Dal Grande F."/>
            <person name="Otte J."/>
            <person name="Hankeln T."/>
            <person name="Schmitt I."/>
            <person name="Ebersberger I."/>
        </authorList>
    </citation>
    <scope>NUCLEOTIDE SEQUENCE [LARGE SCALE GENOMIC DNA]</scope>
    <source>
        <strain evidence="2">A1-1</strain>
    </source>
</reference>
<accession>A0A5M8PHX3</accession>
<protein>
    <submittedName>
        <fullName evidence="2">Uncharacterized protein</fullName>
    </submittedName>
</protein>